<evidence type="ECO:0000256" key="6">
    <source>
        <dbReference type="SAM" id="Phobius"/>
    </source>
</evidence>
<evidence type="ECO:0000256" key="2">
    <source>
        <dbReference type="ARBA" id="ARBA00009840"/>
    </source>
</evidence>
<accession>A0A432XS56</accession>
<feature type="coiled-coil region" evidence="5">
    <location>
        <begin position="38"/>
        <end position="104"/>
    </location>
</feature>
<sequence length="435" mass="49929">MLHDMMTMSTTIWVVLLFVVTVIGVVFAVLWRASVTRANTLADTLETQTEQLDQLRERLHYTESQWQTLRATAAQERRASEDKLRTLEAAEQRMSQQFENLANRIFEQRSNQMQQQHQQSLQATLAPFKQQLESFKQQVQQQHSDETKERAALRSELLSLKTLNQQMAQEADALTRALKGDNKHQGNWGEVVLERILQQSGLREGHEYDTQSSFADDDGKRLRPDVIVHLPNERDVVIDSKVSLSAYERYFNSDDEAVRKQALSEHVQSLRQHIKQLGKKNYQQLQGIKTLDYVLLFVPIEPAFLLAVDKDPELIKLALDEQIMLVSPTNLLVALRTIHNIWQYEHQNQNAQFIAAEAGKLYDKFVGFVEDLDKIGTSIQTLEQRYQDATKKLSQGRGNLLTRVEKFRAMGVQTSKQLSATTLHKDAESEEAADD</sequence>
<feature type="transmembrane region" description="Helical" evidence="6">
    <location>
        <begin position="12"/>
        <end position="31"/>
    </location>
</feature>
<dbReference type="AlphaFoldDB" id="A0A432XS56"/>
<evidence type="ECO:0000313" key="7">
    <source>
        <dbReference type="EMBL" id="RUO51411.1"/>
    </source>
</evidence>
<comment type="function">
    <text evidence="1">Involved in DNA recombination.</text>
</comment>
<comment type="caution">
    <text evidence="7">The sequence shown here is derived from an EMBL/GenBank/DDBJ whole genome shotgun (WGS) entry which is preliminary data.</text>
</comment>
<dbReference type="Proteomes" id="UP000287330">
    <property type="component" value="Unassembled WGS sequence"/>
</dbReference>
<dbReference type="Pfam" id="PF02646">
    <property type="entry name" value="RmuC"/>
    <property type="match status" value="1"/>
</dbReference>
<evidence type="ECO:0000256" key="3">
    <source>
        <dbReference type="ARBA" id="ARBA00023054"/>
    </source>
</evidence>
<dbReference type="RefSeq" id="WP_110575680.1">
    <property type="nucleotide sequence ID" value="NZ_PIPV01000010.1"/>
</dbReference>
<dbReference type="InterPro" id="IPR003798">
    <property type="entry name" value="DNA_recombination_RmuC"/>
</dbReference>
<name>A0A432XS56_9GAMM</name>
<keyword evidence="6" id="KW-0472">Membrane</keyword>
<reference evidence="8" key="1">
    <citation type="journal article" date="2018" name="Front. Microbiol.">
        <title>Genome-Based Analysis Reveals the Taxonomy and Diversity of the Family Idiomarinaceae.</title>
        <authorList>
            <person name="Liu Y."/>
            <person name="Lai Q."/>
            <person name="Shao Z."/>
        </authorList>
    </citation>
    <scope>NUCLEOTIDE SEQUENCE [LARGE SCALE GENOMIC DNA]</scope>
    <source>
        <strain evidence="8">F23</strain>
    </source>
</reference>
<dbReference type="OrthoDB" id="9765111at2"/>
<protein>
    <submittedName>
        <fullName evidence="7">DNA recombination protein RmuC</fullName>
    </submittedName>
</protein>
<proteinExistence type="inferred from homology"/>
<gene>
    <name evidence="7" type="ORF">CWE25_10760</name>
</gene>
<keyword evidence="8" id="KW-1185">Reference proteome</keyword>
<dbReference type="EMBL" id="PIPV01000010">
    <property type="protein sequence ID" value="RUO51411.1"/>
    <property type="molecule type" value="Genomic_DNA"/>
</dbReference>
<evidence type="ECO:0000256" key="5">
    <source>
        <dbReference type="SAM" id="Coils"/>
    </source>
</evidence>
<keyword evidence="6" id="KW-1133">Transmembrane helix</keyword>
<feature type="coiled-coil region" evidence="5">
    <location>
        <begin position="372"/>
        <end position="399"/>
    </location>
</feature>
<keyword evidence="4" id="KW-0233">DNA recombination</keyword>
<dbReference type="GO" id="GO:0006310">
    <property type="term" value="P:DNA recombination"/>
    <property type="evidence" value="ECO:0007669"/>
    <property type="project" value="UniProtKB-KW"/>
</dbReference>
<keyword evidence="6" id="KW-0812">Transmembrane</keyword>
<evidence type="ECO:0000256" key="1">
    <source>
        <dbReference type="ARBA" id="ARBA00003416"/>
    </source>
</evidence>
<comment type="similarity">
    <text evidence="2">Belongs to the RmuC family.</text>
</comment>
<evidence type="ECO:0000313" key="8">
    <source>
        <dbReference type="Proteomes" id="UP000287330"/>
    </source>
</evidence>
<organism evidence="7 8">
    <name type="scientific">Idiomarina fontislapidosi</name>
    <dbReference type="NCBI Taxonomy" id="263723"/>
    <lineage>
        <taxon>Bacteria</taxon>
        <taxon>Pseudomonadati</taxon>
        <taxon>Pseudomonadota</taxon>
        <taxon>Gammaproteobacteria</taxon>
        <taxon>Alteromonadales</taxon>
        <taxon>Idiomarinaceae</taxon>
        <taxon>Idiomarina</taxon>
    </lineage>
</organism>
<evidence type="ECO:0000256" key="4">
    <source>
        <dbReference type="ARBA" id="ARBA00023172"/>
    </source>
</evidence>
<dbReference type="PANTHER" id="PTHR30563:SF0">
    <property type="entry name" value="DNA RECOMBINATION PROTEIN RMUC"/>
    <property type="match status" value="1"/>
</dbReference>
<keyword evidence="3 5" id="KW-0175">Coiled coil</keyword>
<dbReference type="PANTHER" id="PTHR30563">
    <property type="entry name" value="DNA RECOMBINATION PROTEIN RMUC"/>
    <property type="match status" value="1"/>
</dbReference>